<dbReference type="InterPro" id="IPR016032">
    <property type="entry name" value="Sig_transdc_resp-reg_C-effctor"/>
</dbReference>
<dbReference type="PRINTS" id="PR00038">
    <property type="entry name" value="HTHLUXR"/>
</dbReference>
<dbReference type="SMART" id="SM00421">
    <property type="entry name" value="HTH_LUXR"/>
    <property type="match status" value="1"/>
</dbReference>
<dbReference type="GO" id="GO:0003677">
    <property type="term" value="F:DNA binding"/>
    <property type="evidence" value="ECO:0007669"/>
    <property type="project" value="UniProtKB-KW"/>
</dbReference>
<dbReference type="InterPro" id="IPR011006">
    <property type="entry name" value="CheY-like_superfamily"/>
</dbReference>
<feature type="domain" description="Response regulatory" evidence="5">
    <location>
        <begin position="14"/>
        <end position="129"/>
    </location>
</feature>
<dbReference type="Pfam" id="PF00072">
    <property type="entry name" value="Response_reg"/>
    <property type="match status" value="1"/>
</dbReference>
<evidence type="ECO:0000256" key="1">
    <source>
        <dbReference type="ARBA" id="ARBA00022553"/>
    </source>
</evidence>
<dbReference type="Pfam" id="PF00196">
    <property type="entry name" value="GerE"/>
    <property type="match status" value="1"/>
</dbReference>
<accession>A0A0H3A6B7</accession>
<evidence type="ECO:0000256" key="3">
    <source>
        <dbReference type="PROSITE-ProRule" id="PRU00169"/>
    </source>
</evidence>
<dbReference type="PROSITE" id="PS50043">
    <property type="entry name" value="HTH_LUXR_2"/>
    <property type="match status" value="1"/>
</dbReference>
<organism evidence="6 7">
    <name type="scientific">Nitratidesulfovibrio vulgaris (strain DP4)</name>
    <name type="common">Desulfovibrio vulgaris</name>
    <dbReference type="NCBI Taxonomy" id="391774"/>
    <lineage>
        <taxon>Bacteria</taxon>
        <taxon>Pseudomonadati</taxon>
        <taxon>Thermodesulfobacteriota</taxon>
        <taxon>Desulfovibrionia</taxon>
        <taxon>Desulfovibrionales</taxon>
        <taxon>Desulfovibrionaceae</taxon>
        <taxon>Nitratidesulfovibrio</taxon>
    </lineage>
</organism>
<dbReference type="AlphaFoldDB" id="A0A0H3A6B7"/>
<gene>
    <name evidence="6" type="ordered locus">Dvul_0581</name>
</gene>
<dbReference type="SMART" id="SM00448">
    <property type="entry name" value="REC"/>
    <property type="match status" value="1"/>
</dbReference>
<dbReference type="CDD" id="cd06170">
    <property type="entry name" value="LuxR_C_like"/>
    <property type="match status" value="1"/>
</dbReference>
<feature type="modified residue" description="4-aspartylphosphate" evidence="3">
    <location>
        <position position="65"/>
    </location>
</feature>
<dbReference type="HOGENOM" id="CLU_000445_90_1_7"/>
<dbReference type="KEGG" id="dvl:Dvul_0581"/>
<feature type="domain" description="HTH luxR-type" evidence="4">
    <location>
        <begin position="157"/>
        <end position="222"/>
    </location>
</feature>
<dbReference type="PANTHER" id="PTHR43214:SF43">
    <property type="entry name" value="TWO-COMPONENT RESPONSE REGULATOR"/>
    <property type="match status" value="1"/>
</dbReference>
<dbReference type="GO" id="GO:0000160">
    <property type="term" value="P:phosphorelay signal transduction system"/>
    <property type="evidence" value="ECO:0007669"/>
    <property type="project" value="InterPro"/>
</dbReference>
<dbReference type="Proteomes" id="UP000009173">
    <property type="component" value="Chromosome"/>
</dbReference>
<dbReference type="InterPro" id="IPR039420">
    <property type="entry name" value="WalR-like"/>
</dbReference>
<dbReference type="PANTHER" id="PTHR43214">
    <property type="entry name" value="TWO-COMPONENT RESPONSE REGULATOR"/>
    <property type="match status" value="1"/>
</dbReference>
<keyword evidence="2" id="KW-0238">DNA-binding</keyword>
<dbReference type="GO" id="GO:0006355">
    <property type="term" value="P:regulation of DNA-templated transcription"/>
    <property type="evidence" value="ECO:0007669"/>
    <property type="project" value="InterPro"/>
</dbReference>
<dbReference type="Gene3D" id="3.40.50.2300">
    <property type="match status" value="1"/>
</dbReference>
<evidence type="ECO:0000313" key="6">
    <source>
        <dbReference type="EMBL" id="ABM27604.1"/>
    </source>
</evidence>
<proteinExistence type="predicted"/>
<evidence type="ECO:0000259" key="5">
    <source>
        <dbReference type="PROSITE" id="PS50110"/>
    </source>
</evidence>
<keyword evidence="1 3" id="KW-0597">Phosphoprotein</keyword>
<evidence type="ECO:0000259" key="4">
    <source>
        <dbReference type="PROSITE" id="PS50043"/>
    </source>
</evidence>
<dbReference type="EMBL" id="CP000527">
    <property type="protein sequence ID" value="ABM27604.1"/>
    <property type="molecule type" value="Genomic_DNA"/>
</dbReference>
<name>A0A0H3A6B7_NITV4</name>
<dbReference type="CDD" id="cd17535">
    <property type="entry name" value="REC_NarL-like"/>
    <property type="match status" value="1"/>
</dbReference>
<dbReference type="SUPFAM" id="SSF52172">
    <property type="entry name" value="CheY-like"/>
    <property type="match status" value="1"/>
</dbReference>
<sequence length="235" mass="25219">MSIVTGESVEPGGRILVADAQPLVREGLKALFGVMDGVSVVAEVSSGGGVLTVCDRARPDLLLLDCCLPEKDGVLLARLIRARGGGERVLILCGHGGDCLDPAVAAGADGLLLKEADHEEVRFAVRSVLAGGFFVSPSVAGRLATRCRQGWALEDRRTGGWEALTPREREVLHYVAEGFRNREIADLLVVSEKTVEKHRANFMAKLGLHSAAEVRAFAQRQGLPLRLRDHLVEKG</sequence>
<dbReference type="InterPro" id="IPR001789">
    <property type="entry name" value="Sig_transdc_resp-reg_receiver"/>
</dbReference>
<dbReference type="SUPFAM" id="SSF46894">
    <property type="entry name" value="C-terminal effector domain of the bipartite response regulators"/>
    <property type="match status" value="1"/>
</dbReference>
<dbReference type="InterPro" id="IPR058245">
    <property type="entry name" value="NreC/VraR/RcsB-like_REC"/>
</dbReference>
<dbReference type="InterPro" id="IPR000792">
    <property type="entry name" value="Tscrpt_reg_LuxR_C"/>
</dbReference>
<reference evidence="7" key="1">
    <citation type="journal article" date="2009" name="Environ. Microbiol.">
        <title>Contribution of mobile genetic elements to Desulfovibrio vulgaris genome plasticity.</title>
        <authorList>
            <person name="Walker C.B."/>
            <person name="Stolyar S."/>
            <person name="Chivian D."/>
            <person name="Pinel N."/>
            <person name="Gabster J.A."/>
            <person name="Dehal P.S."/>
            <person name="He Z."/>
            <person name="Yang Z.K."/>
            <person name="Yen H.C."/>
            <person name="Zhou J."/>
            <person name="Wall J.D."/>
            <person name="Hazen T.C."/>
            <person name="Arkin A.P."/>
            <person name="Stahl D.A."/>
        </authorList>
    </citation>
    <scope>NUCLEOTIDE SEQUENCE [LARGE SCALE GENOMIC DNA]</scope>
    <source>
        <strain evidence="7">DP4</strain>
    </source>
</reference>
<protein>
    <submittedName>
        <fullName evidence="6">Two component transcriptional regulator, LuxR family</fullName>
    </submittedName>
</protein>
<evidence type="ECO:0000256" key="2">
    <source>
        <dbReference type="ARBA" id="ARBA00023125"/>
    </source>
</evidence>
<dbReference type="PROSITE" id="PS50110">
    <property type="entry name" value="RESPONSE_REGULATORY"/>
    <property type="match status" value="1"/>
</dbReference>
<evidence type="ECO:0000313" key="7">
    <source>
        <dbReference type="Proteomes" id="UP000009173"/>
    </source>
</evidence>